<organism evidence="1 2">
    <name type="scientific">Carnobacterium inhibens subsp. gilichinskyi</name>
    <dbReference type="NCBI Taxonomy" id="1266845"/>
    <lineage>
        <taxon>Bacteria</taxon>
        <taxon>Bacillati</taxon>
        <taxon>Bacillota</taxon>
        <taxon>Bacilli</taxon>
        <taxon>Lactobacillales</taxon>
        <taxon>Carnobacteriaceae</taxon>
        <taxon>Carnobacterium</taxon>
    </lineage>
</organism>
<name>U5SD66_9LACT</name>
<dbReference type="Proteomes" id="UP000017469">
    <property type="component" value="Plasmid pWNCR64"/>
</dbReference>
<sequence length="503" mass="59239">MNINEFISSFKNHPVLFIGTGFSLRYLENSYSWDNLLKKVSINLFETGEEYYNIKSRCEENGKYNYEKIATILEAQFNDFLEKNRNGKFKYINDIFFENMENDLNISRFKIYISELLNELNYKDNMHDELVQLKKVKKNIGSIITTNYDKLIEDIFDFIPLVGNDILLSNPYGAVYKIHGSISEPRNIIITVDDYLEFSKSYELIRAQLLSLFIHNPIIFLGYSISDKNIKDILKTIFSYVRPNTEQAKKIRDNFLLVEYEKDSTNLQVIEHDIDIEDFSTLRINKFKTDNYLELYKGLSKLQLPVSAMDIRKVQNVMKEITSGGEIEVKITEDIDSMNNSDKILVIGSSKSVSYDFMNAPELMDKYFNIIEEENAQILQPIDKIRIQSNQYFPMFGFEKINPSINSAEKLKEQQVIKINEELERIDIGEDTFYDSIDDILKCDQLGYVKMMRIIFWSVYHNKISIDNLEEYLKIYNNKDKTSYRKLLCLYDWKKHSVYVHCS</sequence>
<dbReference type="EMBL" id="CP006816">
    <property type="protein sequence ID" value="AGY83001.1"/>
    <property type="molecule type" value="Genomic_DNA"/>
</dbReference>
<dbReference type="RefSeq" id="WP_023176461.1">
    <property type="nucleotide sequence ID" value="NC_022603.1"/>
</dbReference>
<reference evidence="1 2" key="1">
    <citation type="journal article" date="2013" name="Genome Announc.">
        <title>Complete Genome Sequence of Carnobacterium gilichinskyi Strain WN1359T (DSM 27470T).</title>
        <authorList>
            <person name="Leonard M.T."/>
            <person name="Panayotova N."/>
            <person name="Farmerie W.G."/>
            <person name="Triplett E.W."/>
            <person name="Nicholson W.L."/>
        </authorList>
    </citation>
    <scope>NUCLEOTIDE SEQUENCE [LARGE SCALE GENOMIC DNA]</scope>
    <source>
        <strain evidence="1 2">WN1359</strain>
        <plasmid evidence="2">Plasmid pWNCR64</plasmid>
    </source>
</reference>
<dbReference type="PIRSF" id="PIRSF014677">
    <property type="entry name" value="UCP014677"/>
    <property type="match status" value="1"/>
</dbReference>
<keyword evidence="1" id="KW-0614">Plasmid</keyword>
<evidence type="ECO:0000313" key="1">
    <source>
        <dbReference type="EMBL" id="AGY83001.1"/>
    </source>
</evidence>
<dbReference type="KEGG" id="caw:Q783_11985"/>
<protein>
    <submittedName>
        <fullName evidence="1">Uncharacterized protein</fullName>
    </submittedName>
</protein>
<dbReference type="PATRIC" id="fig|1266845.5.peg.2287"/>
<gene>
    <name evidence="1" type="ORF">Q783_11985</name>
</gene>
<geneLocation type="plasmid" evidence="1 2">
    <name>pWNCR64</name>
</geneLocation>
<dbReference type="InterPro" id="IPR011202">
    <property type="entry name" value="UCP014677"/>
</dbReference>
<dbReference type="AlphaFoldDB" id="U5SD66"/>
<dbReference type="Pfam" id="PF13289">
    <property type="entry name" value="SIR2_2"/>
    <property type="match status" value="1"/>
</dbReference>
<accession>U5SD66</accession>
<evidence type="ECO:0000313" key="2">
    <source>
        <dbReference type="Proteomes" id="UP000017469"/>
    </source>
</evidence>
<proteinExistence type="predicted"/>
<dbReference type="HOGENOM" id="CLU_037616_1_0_9"/>